<keyword evidence="4" id="KW-1185">Reference proteome</keyword>
<dbReference type="Proteomes" id="UP001321741">
    <property type="component" value="Chromosome"/>
</dbReference>
<feature type="compositionally biased region" description="Basic residues" evidence="1">
    <location>
        <begin position="181"/>
        <end position="195"/>
    </location>
</feature>
<feature type="chain" id="PRO_5045076884" evidence="2">
    <location>
        <begin position="27"/>
        <end position="195"/>
    </location>
</feature>
<dbReference type="EMBL" id="AP026803">
    <property type="protein sequence ID" value="BDR60342.1"/>
    <property type="molecule type" value="Genomic_DNA"/>
</dbReference>
<organism evidence="3 4">
    <name type="scientific">Lactobacillus xylocopicola</name>
    <dbReference type="NCBI Taxonomy" id="2976676"/>
    <lineage>
        <taxon>Bacteria</taxon>
        <taxon>Bacillati</taxon>
        <taxon>Bacillota</taxon>
        <taxon>Bacilli</taxon>
        <taxon>Lactobacillales</taxon>
        <taxon>Lactobacillaceae</taxon>
        <taxon>Lactobacillus</taxon>
    </lineage>
</organism>
<feature type="region of interest" description="Disordered" evidence="1">
    <location>
        <begin position="152"/>
        <end position="195"/>
    </location>
</feature>
<evidence type="ECO:0000256" key="1">
    <source>
        <dbReference type="SAM" id="MobiDB-lite"/>
    </source>
</evidence>
<dbReference type="RefSeq" id="WP_317638048.1">
    <property type="nucleotide sequence ID" value="NZ_AP026803.1"/>
</dbReference>
<evidence type="ECO:0000256" key="2">
    <source>
        <dbReference type="SAM" id="SignalP"/>
    </source>
</evidence>
<evidence type="ECO:0000313" key="3">
    <source>
        <dbReference type="EMBL" id="BDR60342.1"/>
    </source>
</evidence>
<evidence type="ECO:0000313" key="4">
    <source>
        <dbReference type="Proteomes" id="UP001321741"/>
    </source>
</evidence>
<reference evidence="3 4" key="1">
    <citation type="journal article" date="2023" name="Microbiol. Spectr.">
        <title>Symbiosis of Carpenter Bees with Uncharacterized Lactic Acid Bacteria Showing NAD Auxotrophy.</title>
        <authorList>
            <person name="Kawasaki S."/>
            <person name="Ozawa K."/>
            <person name="Mori T."/>
            <person name="Yamamoto A."/>
            <person name="Ito M."/>
            <person name="Ohkuma M."/>
            <person name="Sakamoto M."/>
            <person name="Matsutani M."/>
        </authorList>
    </citation>
    <scope>NUCLEOTIDE SEQUENCE [LARGE SCALE GENOMIC DNA]</scope>
    <source>
        <strain evidence="3 4">Kim32-2</strain>
    </source>
</reference>
<gene>
    <name evidence="3" type="ORF">KIM322_06030</name>
</gene>
<feature type="signal peptide" evidence="2">
    <location>
        <begin position="1"/>
        <end position="26"/>
    </location>
</feature>
<feature type="compositionally biased region" description="Basic residues" evidence="1">
    <location>
        <begin position="154"/>
        <end position="170"/>
    </location>
</feature>
<accession>A0ABM8BGG5</accession>
<keyword evidence="2" id="KW-0732">Signal</keyword>
<proteinExistence type="predicted"/>
<protein>
    <submittedName>
        <fullName evidence="3">Uncharacterized protein</fullName>
    </submittedName>
</protein>
<name>A0ABM8BGG5_9LACO</name>
<sequence length="195" mass="20404">MKVNIKKFGFALVCASLLASAAPATAPVSTVSATSKSQTVKINGVKMTIKEFERRLNKAKVVYYASNEEIDKALKQGGRVSKVKTVKKIKGSKKAPKASASGAGVAAPVLALAAIPEVGTAVLITGGIILVGGAAIATGTRLYSKIKDKFNNAKPHKSHARRSTHDKHTGKGSGGYEKKKGGGKHGRGKKWKINK</sequence>